<dbReference type="Proteomes" id="UP001218188">
    <property type="component" value="Unassembled WGS sequence"/>
</dbReference>
<dbReference type="EMBL" id="JARJCM010000143">
    <property type="protein sequence ID" value="KAJ7026123.1"/>
    <property type="molecule type" value="Genomic_DNA"/>
</dbReference>
<keyword evidence="1" id="KW-0812">Transmembrane</keyword>
<evidence type="ECO:0000313" key="3">
    <source>
        <dbReference type="Proteomes" id="UP001218188"/>
    </source>
</evidence>
<gene>
    <name evidence="2" type="ORF">C8F04DRAFT_1126171</name>
</gene>
<evidence type="ECO:0000256" key="1">
    <source>
        <dbReference type="SAM" id="Phobius"/>
    </source>
</evidence>
<reference evidence="2" key="1">
    <citation type="submission" date="2023-03" db="EMBL/GenBank/DDBJ databases">
        <title>Massive genome expansion in bonnet fungi (Mycena s.s.) driven by repeated elements and novel gene families across ecological guilds.</title>
        <authorList>
            <consortium name="Lawrence Berkeley National Laboratory"/>
            <person name="Harder C.B."/>
            <person name="Miyauchi S."/>
            <person name="Viragh M."/>
            <person name="Kuo A."/>
            <person name="Thoen E."/>
            <person name="Andreopoulos B."/>
            <person name="Lu D."/>
            <person name="Skrede I."/>
            <person name="Drula E."/>
            <person name="Henrissat B."/>
            <person name="Morin E."/>
            <person name="Kohler A."/>
            <person name="Barry K."/>
            <person name="LaButti K."/>
            <person name="Morin E."/>
            <person name="Salamov A."/>
            <person name="Lipzen A."/>
            <person name="Mereny Z."/>
            <person name="Hegedus B."/>
            <person name="Baldrian P."/>
            <person name="Stursova M."/>
            <person name="Weitz H."/>
            <person name="Taylor A."/>
            <person name="Grigoriev I.V."/>
            <person name="Nagy L.G."/>
            <person name="Martin F."/>
            <person name="Kauserud H."/>
        </authorList>
    </citation>
    <scope>NUCLEOTIDE SEQUENCE</scope>
    <source>
        <strain evidence="2">CBHHK200</strain>
    </source>
</reference>
<keyword evidence="1" id="KW-0472">Membrane</keyword>
<feature type="transmembrane region" description="Helical" evidence="1">
    <location>
        <begin position="474"/>
        <end position="494"/>
    </location>
</feature>
<sequence>MEEEVQGNVLLDEPRVLDLDGTTRPPSTNGDLVDSEITEERSIGLEIRQSSRPSFKFLPISPETFQRYSRNRIIEKCPTEFIVPPLSRSFLIDPPSQWCGYRHPEGGRYFVYKNKRIFTDCYLFDDAVLVQITSAVDQLLAKPECQFLSRTDTAEIDIVLDLMREDPENDECGYYFVDHSERVIFWLDVFNMSTLPIWNLVPGIKSPSHVKLGLEVEYWSHCGLFPASMTLSSTLVHELRDIIIFGVGDSMTSTTTTVSYPLEHLLRMLSLTKEMLDELPGGSTSASRKSMNHGSIVILARFMKEFSCERFYHFHGEKSARLNNEDSVYGDIPSRSYLIRLISPILFNAPLHYLRAFEVVNTDQLINYSSWHKLITALRSEWYDLVLYGTLILNTNVGFLSIPASGNSTAGQIASYVSICLGLGSIILGIMFLRKYRLESPEVPDVTPAGISFQNHGGSIYGLEVLSIVHSLPYALMMWGMINFILALLLTVFQTNSIEMRGVILATVLTVTFAICGFVSTEKQWNQQLKRLWMKPKIISTVWNYNPQKRSSPGAV</sequence>
<feature type="transmembrane region" description="Helical" evidence="1">
    <location>
        <begin position="413"/>
        <end position="433"/>
    </location>
</feature>
<name>A0AAD6WT22_9AGAR</name>
<proteinExistence type="predicted"/>
<organism evidence="2 3">
    <name type="scientific">Mycena alexandri</name>
    <dbReference type="NCBI Taxonomy" id="1745969"/>
    <lineage>
        <taxon>Eukaryota</taxon>
        <taxon>Fungi</taxon>
        <taxon>Dikarya</taxon>
        <taxon>Basidiomycota</taxon>
        <taxon>Agaricomycotina</taxon>
        <taxon>Agaricomycetes</taxon>
        <taxon>Agaricomycetidae</taxon>
        <taxon>Agaricales</taxon>
        <taxon>Marasmiineae</taxon>
        <taxon>Mycenaceae</taxon>
        <taxon>Mycena</taxon>
    </lineage>
</organism>
<protein>
    <submittedName>
        <fullName evidence="2">Uncharacterized protein</fullName>
    </submittedName>
</protein>
<keyword evidence="3" id="KW-1185">Reference proteome</keyword>
<feature type="transmembrane region" description="Helical" evidence="1">
    <location>
        <begin position="500"/>
        <end position="521"/>
    </location>
</feature>
<keyword evidence="1" id="KW-1133">Transmembrane helix</keyword>
<evidence type="ECO:0000313" key="2">
    <source>
        <dbReference type="EMBL" id="KAJ7026123.1"/>
    </source>
</evidence>
<comment type="caution">
    <text evidence="2">The sequence shown here is derived from an EMBL/GenBank/DDBJ whole genome shotgun (WGS) entry which is preliminary data.</text>
</comment>
<accession>A0AAD6WT22</accession>
<dbReference type="AlphaFoldDB" id="A0AAD6WT22"/>